<dbReference type="GO" id="GO:0033499">
    <property type="term" value="P:galactose catabolic process via UDP-galactose, Leloir pathway"/>
    <property type="evidence" value="ECO:0007669"/>
    <property type="project" value="TreeGrafter"/>
</dbReference>
<evidence type="ECO:0000256" key="4">
    <source>
        <dbReference type="ARBA" id="ARBA00023277"/>
    </source>
</evidence>
<feature type="active site" description="Proton acceptor" evidence="6">
    <location>
        <position position="294"/>
    </location>
</feature>
<dbReference type="CDD" id="cd09019">
    <property type="entry name" value="galactose_mutarotase_like"/>
    <property type="match status" value="1"/>
</dbReference>
<dbReference type="InterPro" id="IPR015443">
    <property type="entry name" value="Aldose_1-epimerase"/>
</dbReference>
<dbReference type="InterPro" id="IPR047215">
    <property type="entry name" value="Galactose_mutarotase-like"/>
</dbReference>
<evidence type="ECO:0000256" key="1">
    <source>
        <dbReference type="ARBA" id="ARBA00005028"/>
    </source>
</evidence>
<sequence>MIELHDFDRFDGRTVREAVLEDGPTRISLLDYGCVLRDWRLDGVPMVLGFESIGDHRQYGASFGIIAGRVANRIARGRFTLEGQDYQLAINNGPNHLHGGLSGLGRRIWSLEPDSANRALRFSYRSPDGEDGYPGTVDFEVIVSLSGKKLTYRMRAMPDRLTPINLAQHAYYTLGEPDVRGHDLRLDAEAYTPVDDTLIPTGEIAPVAGTRFDFRQARRIADADPEASGHDHNFVLRPDRDRAAPAAELRFGARHLRLWTDQPGIQLYTAPHMDVPVPGLDGRRYGAFAGLCLEAQHFPDSLNQPGFPSILHDPEHPYEQVLEVEIA</sequence>
<dbReference type="OrthoDB" id="9779408at2"/>
<evidence type="ECO:0000256" key="6">
    <source>
        <dbReference type="PIRSR" id="PIRSR005096-1"/>
    </source>
</evidence>
<protein>
    <recommendedName>
        <fullName evidence="5">Aldose 1-epimerase</fullName>
        <ecNumber evidence="5">5.1.3.3</ecNumber>
    </recommendedName>
</protein>
<dbReference type="EC" id="5.1.3.3" evidence="5"/>
<comment type="similarity">
    <text evidence="2 5">Belongs to the aldose epimerase family.</text>
</comment>
<dbReference type="InterPro" id="IPR008183">
    <property type="entry name" value="Aldose_1/G6P_1-epimerase"/>
</dbReference>
<feature type="active site" description="Proton donor" evidence="6">
    <location>
        <position position="169"/>
    </location>
</feature>
<feature type="binding site" evidence="8">
    <location>
        <begin position="72"/>
        <end position="73"/>
    </location>
    <ligand>
        <name>beta-D-galactose</name>
        <dbReference type="ChEBI" id="CHEBI:27667"/>
    </ligand>
</feature>
<dbReference type="KEGG" id="ppru:FDP22_15050"/>
<dbReference type="RefSeq" id="WP_138574870.1">
    <property type="nucleotide sequence ID" value="NZ_CP040818.1"/>
</dbReference>
<dbReference type="Pfam" id="PF01263">
    <property type="entry name" value="Aldose_epim"/>
    <property type="match status" value="1"/>
</dbReference>
<evidence type="ECO:0000256" key="2">
    <source>
        <dbReference type="ARBA" id="ARBA00006206"/>
    </source>
</evidence>
<dbReference type="Gene3D" id="2.70.98.10">
    <property type="match status" value="1"/>
</dbReference>
<dbReference type="InterPro" id="IPR014718">
    <property type="entry name" value="GH-type_carb-bd"/>
</dbReference>
<keyword evidence="4 5" id="KW-0119">Carbohydrate metabolism</keyword>
<evidence type="ECO:0000313" key="9">
    <source>
        <dbReference type="EMBL" id="QDL92986.1"/>
    </source>
</evidence>
<evidence type="ECO:0000256" key="5">
    <source>
        <dbReference type="PIRNR" id="PIRNR005096"/>
    </source>
</evidence>
<comment type="catalytic activity">
    <reaction evidence="5">
        <text>alpha-D-glucose = beta-D-glucose</text>
        <dbReference type="Rhea" id="RHEA:10264"/>
        <dbReference type="ChEBI" id="CHEBI:15903"/>
        <dbReference type="ChEBI" id="CHEBI:17925"/>
        <dbReference type="EC" id="5.1.3.3"/>
    </reaction>
</comment>
<dbReference type="PANTHER" id="PTHR10091">
    <property type="entry name" value="ALDOSE-1-EPIMERASE"/>
    <property type="match status" value="1"/>
</dbReference>
<dbReference type="GO" id="GO:0004034">
    <property type="term" value="F:aldose 1-epimerase activity"/>
    <property type="evidence" value="ECO:0007669"/>
    <property type="project" value="UniProtKB-EC"/>
</dbReference>
<comment type="pathway">
    <text evidence="1 5">Carbohydrate metabolism; hexose metabolism.</text>
</comment>
<dbReference type="PANTHER" id="PTHR10091:SF49">
    <property type="entry name" value="ALDOSE 1-EPIMERASE"/>
    <property type="match status" value="1"/>
</dbReference>
<dbReference type="Proteomes" id="UP000305888">
    <property type="component" value="Chromosome"/>
</dbReference>
<keyword evidence="3 5" id="KW-0413">Isomerase</keyword>
<dbReference type="AlphaFoldDB" id="A0A5B8FVX5"/>
<evidence type="ECO:0000256" key="8">
    <source>
        <dbReference type="PIRSR" id="PIRSR005096-3"/>
    </source>
</evidence>
<dbReference type="SUPFAM" id="SSF74650">
    <property type="entry name" value="Galactose mutarotase-like"/>
    <property type="match status" value="1"/>
</dbReference>
<name>A0A5B8FVX5_9RHOB</name>
<dbReference type="InterPro" id="IPR011013">
    <property type="entry name" value="Gal_mutarotase_sf_dom"/>
</dbReference>
<dbReference type="GO" id="GO:0006006">
    <property type="term" value="P:glucose metabolic process"/>
    <property type="evidence" value="ECO:0007669"/>
    <property type="project" value="TreeGrafter"/>
</dbReference>
<evidence type="ECO:0000256" key="7">
    <source>
        <dbReference type="PIRSR" id="PIRSR005096-2"/>
    </source>
</evidence>
<dbReference type="PIRSF" id="PIRSF005096">
    <property type="entry name" value="GALM"/>
    <property type="match status" value="1"/>
</dbReference>
<proteinExistence type="inferred from homology"/>
<dbReference type="EMBL" id="CP040818">
    <property type="protein sequence ID" value="QDL92986.1"/>
    <property type="molecule type" value="Genomic_DNA"/>
</dbReference>
<evidence type="ECO:0000256" key="3">
    <source>
        <dbReference type="ARBA" id="ARBA00023235"/>
    </source>
</evidence>
<feature type="binding site" evidence="7">
    <location>
        <position position="231"/>
    </location>
    <ligand>
        <name>beta-D-galactose</name>
        <dbReference type="ChEBI" id="CHEBI:27667"/>
    </ligand>
</feature>
<reference evidence="9 10" key="1">
    <citation type="submission" date="2019-06" db="EMBL/GenBank/DDBJ databases">
        <title>Genome sequence of Rhodobacteraceae bacterium D4M1.</title>
        <authorList>
            <person name="Cao J."/>
        </authorList>
    </citation>
    <scope>NUCLEOTIDE SEQUENCE [LARGE SCALE GENOMIC DNA]</scope>
    <source>
        <strain evidence="9 10">D4M1</strain>
    </source>
</reference>
<dbReference type="UniPathway" id="UPA00242"/>
<dbReference type="GO" id="GO:0030246">
    <property type="term" value="F:carbohydrate binding"/>
    <property type="evidence" value="ECO:0007669"/>
    <property type="project" value="InterPro"/>
</dbReference>
<evidence type="ECO:0000313" key="10">
    <source>
        <dbReference type="Proteomes" id="UP000305888"/>
    </source>
</evidence>
<gene>
    <name evidence="9" type="ORF">FDP22_15050</name>
</gene>
<organism evidence="9 10">
    <name type="scientific">Paroceanicella profunda</name>
    <dbReference type="NCBI Taxonomy" id="2579971"/>
    <lineage>
        <taxon>Bacteria</taxon>
        <taxon>Pseudomonadati</taxon>
        <taxon>Pseudomonadota</taxon>
        <taxon>Alphaproteobacteria</taxon>
        <taxon>Rhodobacterales</taxon>
        <taxon>Paracoccaceae</taxon>
        <taxon>Paroceanicella</taxon>
    </lineage>
</organism>
<keyword evidence="10" id="KW-1185">Reference proteome</keyword>
<feature type="binding site" evidence="8">
    <location>
        <begin position="169"/>
        <end position="171"/>
    </location>
    <ligand>
        <name>beta-D-galactose</name>
        <dbReference type="ChEBI" id="CHEBI:27667"/>
    </ligand>
</feature>
<accession>A0A5B8FVX5</accession>